<feature type="domain" description="MULE transposase" evidence="2">
    <location>
        <begin position="247"/>
        <end position="342"/>
    </location>
</feature>
<evidence type="ECO:0000313" key="3">
    <source>
        <dbReference type="EMBL" id="GMF43887.1"/>
    </source>
</evidence>
<dbReference type="EMBL" id="BSXT01001600">
    <property type="protein sequence ID" value="GMF43887.1"/>
    <property type="molecule type" value="Genomic_DNA"/>
</dbReference>
<sequence>MGRRRSSDSVRYSPTARRALLSATAARRSRANQPPTPCFDLRERLPATHPTLSLSAQPCTATQLTDHSVQSLQFAESTLPGSHSVSNDLESVRHASFSGVQLEDSRRTGILMGEIPSVIVGHLPEQAESTFSVAGAVGMATKNKPSRDGITKIYYQGHEYTKRAASGVKITYTYRLTKVNASQHKLKLLKEANLRNPILVFFNLTTRGTMTKNNALSKWKQRKRLSRDSNVCYPELSALLKYDGLNIFLDGTFISTPKPFLLCVTLMLYDPGTHVYVPAFFALMTSRTEDCYNRLLYCIEFDVGTKPNVNTVVSDFESALISAVGEHYPTARIIGCLFHLKQAWRRKLKEYRFSDAETSIAMERGSLAMFTVIDPVKVELQGIAWVKANIRKRCKVQNIMYSQKKWRRFWKYFVCILIENFPSDIWNVYGMGRNIINRTNNPLERYHRELNARFLISYPALSTFASGQTTTGTYTSSTEGYCTDEEDNVVNEHDITGCTAIDEAEGKSDKELDVSNDVSSSGEEGGPPQYDTSFQPWANWGLGSNNGYPINYDIDALGRAGVQIAALGPATPAITIPFLCQKDIL</sequence>
<dbReference type="InterPro" id="IPR018289">
    <property type="entry name" value="MULE_transposase_dom"/>
</dbReference>
<accession>A0A9W6XRG6</accession>
<evidence type="ECO:0000313" key="4">
    <source>
        <dbReference type="Proteomes" id="UP001165121"/>
    </source>
</evidence>
<reference evidence="3" key="1">
    <citation type="submission" date="2023-04" db="EMBL/GenBank/DDBJ databases">
        <title>Phytophthora fragariaefolia NBRC 109709.</title>
        <authorList>
            <person name="Ichikawa N."/>
            <person name="Sato H."/>
            <person name="Tonouchi N."/>
        </authorList>
    </citation>
    <scope>NUCLEOTIDE SEQUENCE</scope>
    <source>
        <strain evidence="3">NBRC 109709</strain>
    </source>
</reference>
<dbReference type="AlphaFoldDB" id="A0A9W6XRG6"/>
<dbReference type="PANTHER" id="PTHR47160">
    <property type="entry name" value="PUTATIVE-RELATED"/>
    <property type="match status" value="1"/>
</dbReference>
<dbReference type="OrthoDB" id="10029846at2759"/>
<gene>
    <name evidence="3" type="ORF">Pfra01_001504600</name>
</gene>
<evidence type="ECO:0000256" key="1">
    <source>
        <dbReference type="SAM" id="MobiDB-lite"/>
    </source>
</evidence>
<dbReference type="Proteomes" id="UP001165121">
    <property type="component" value="Unassembled WGS sequence"/>
</dbReference>
<name>A0A9W6XRG6_9STRA</name>
<dbReference type="Pfam" id="PF10551">
    <property type="entry name" value="MULE"/>
    <property type="match status" value="1"/>
</dbReference>
<keyword evidence="4" id="KW-1185">Reference proteome</keyword>
<evidence type="ECO:0000259" key="2">
    <source>
        <dbReference type="Pfam" id="PF10551"/>
    </source>
</evidence>
<organism evidence="3 4">
    <name type="scientific">Phytophthora fragariaefolia</name>
    <dbReference type="NCBI Taxonomy" id="1490495"/>
    <lineage>
        <taxon>Eukaryota</taxon>
        <taxon>Sar</taxon>
        <taxon>Stramenopiles</taxon>
        <taxon>Oomycota</taxon>
        <taxon>Peronosporomycetes</taxon>
        <taxon>Peronosporales</taxon>
        <taxon>Peronosporaceae</taxon>
        <taxon>Phytophthora</taxon>
    </lineage>
</organism>
<dbReference type="PANTHER" id="PTHR47160:SF5">
    <property type="entry name" value="MULE TRANSPOSASE DOMAIN-CONTAINING PROTEIN"/>
    <property type="match status" value="1"/>
</dbReference>
<protein>
    <submittedName>
        <fullName evidence="3">Unnamed protein product</fullName>
    </submittedName>
</protein>
<feature type="region of interest" description="Disordered" evidence="1">
    <location>
        <begin position="506"/>
        <end position="532"/>
    </location>
</feature>
<comment type="caution">
    <text evidence="3">The sequence shown here is derived from an EMBL/GenBank/DDBJ whole genome shotgun (WGS) entry which is preliminary data.</text>
</comment>
<proteinExistence type="predicted"/>